<feature type="region of interest" description="Disordered" evidence="1">
    <location>
        <begin position="179"/>
        <end position="202"/>
    </location>
</feature>
<feature type="compositionally biased region" description="Low complexity" evidence="1">
    <location>
        <begin position="186"/>
        <end position="201"/>
    </location>
</feature>
<evidence type="ECO:0000313" key="3">
    <source>
        <dbReference type="Proteomes" id="UP000826195"/>
    </source>
</evidence>
<evidence type="ECO:0000256" key="1">
    <source>
        <dbReference type="SAM" id="MobiDB-lite"/>
    </source>
</evidence>
<dbReference type="EMBL" id="JAHXZJ010000001">
    <property type="protein sequence ID" value="KAH0566863.1"/>
    <property type="molecule type" value="Genomic_DNA"/>
</dbReference>
<feature type="compositionally biased region" description="Basic residues" evidence="1">
    <location>
        <begin position="149"/>
        <end position="161"/>
    </location>
</feature>
<feature type="region of interest" description="Disordered" evidence="1">
    <location>
        <begin position="223"/>
        <end position="259"/>
    </location>
</feature>
<accession>A0AAV7J5H6</accession>
<comment type="caution">
    <text evidence="2">The sequence shown here is derived from an EMBL/GenBank/DDBJ whole genome shotgun (WGS) entry which is preliminary data.</text>
</comment>
<feature type="region of interest" description="Disordered" evidence="1">
    <location>
        <begin position="127"/>
        <end position="166"/>
    </location>
</feature>
<dbReference type="Proteomes" id="UP000826195">
    <property type="component" value="Unassembled WGS sequence"/>
</dbReference>
<gene>
    <name evidence="2" type="ORF">KQX54_004904</name>
</gene>
<evidence type="ECO:0000313" key="2">
    <source>
        <dbReference type="EMBL" id="KAH0566863.1"/>
    </source>
</evidence>
<proteinExistence type="predicted"/>
<dbReference type="AlphaFoldDB" id="A0AAV7J5H6"/>
<organism evidence="2 3">
    <name type="scientific">Cotesia glomerata</name>
    <name type="common">Lepidopteran parasitic wasp</name>
    <name type="synonym">Apanteles glomeratus</name>
    <dbReference type="NCBI Taxonomy" id="32391"/>
    <lineage>
        <taxon>Eukaryota</taxon>
        <taxon>Metazoa</taxon>
        <taxon>Ecdysozoa</taxon>
        <taxon>Arthropoda</taxon>
        <taxon>Hexapoda</taxon>
        <taxon>Insecta</taxon>
        <taxon>Pterygota</taxon>
        <taxon>Neoptera</taxon>
        <taxon>Endopterygota</taxon>
        <taxon>Hymenoptera</taxon>
        <taxon>Apocrita</taxon>
        <taxon>Ichneumonoidea</taxon>
        <taxon>Braconidae</taxon>
        <taxon>Microgastrinae</taxon>
        <taxon>Cotesia</taxon>
    </lineage>
</organism>
<keyword evidence="3" id="KW-1185">Reference proteome</keyword>
<feature type="compositionally biased region" description="Low complexity" evidence="1">
    <location>
        <begin position="128"/>
        <end position="140"/>
    </location>
</feature>
<name>A0AAV7J5H6_COTGL</name>
<sequence length="259" mass="28252">MDTGNRLQQKRVNKNSAITKLALRKITIITKREISSNNDKVQREICDKFIYHVMASEIDENTVSQALGHILLNILDIYIVIRTRTRRRRTTTTTTAAAITDGIIPQSYRSSRRTRNISDVVVREALVSSPASESSPPTSTGISEIPSQNRRRSKSSRRSRSSRSMVAVTISDSVTIPTNPSMALNSTGVVTSSTTTGSTTTAAKPDQHIYNSTNYLSEQDDLEYSDSDSACGGTAVGLSKTLREPGTGSETKTHPTAGR</sequence>
<protein>
    <submittedName>
        <fullName evidence="2">Uncharacterized protein</fullName>
    </submittedName>
</protein>
<reference evidence="2 3" key="1">
    <citation type="journal article" date="2021" name="J. Hered.">
        <title>A chromosome-level genome assembly of the parasitoid wasp, Cotesia glomerata (Hymenoptera: Braconidae).</title>
        <authorList>
            <person name="Pinto B.J."/>
            <person name="Weis J.J."/>
            <person name="Gamble T."/>
            <person name="Ode P.J."/>
            <person name="Paul R."/>
            <person name="Zaspel J.M."/>
        </authorList>
    </citation>
    <scope>NUCLEOTIDE SEQUENCE [LARGE SCALE GENOMIC DNA]</scope>
    <source>
        <strain evidence="2">CgM1</strain>
    </source>
</reference>